<dbReference type="Pfam" id="PF01210">
    <property type="entry name" value="NAD_Gly3P_dh_N"/>
    <property type="match status" value="1"/>
</dbReference>
<dbReference type="GO" id="GO:0046167">
    <property type="term" value="P:glycerol-3-phosphate biosynthetic process"/>
    <property type="evidence" value="ECO:0007669"/>
    <property type="project" value="UniProtKB-UniRule"/>
</dbReference>
<feature type="domain" description="Glycerol-3-phosphate dehydrogenase NAD-dependent N-terminal" evidence="13">
    <location>
        <begin position="3"/>
        <end position="152"/>
    </location>
</feature>
<keyword evidence="4 7" id="KW-0443">Lipid metabolism</keyword>
<feature type="binding site" evidence="7">
    <location>
        <position position="102"/>
    </location>
    <ligand>
        <name>sn-glycerol 3-phosphate</name>
        <dbReference type="ChEBI" id="CHEBI:57597"/>
    </ligand>
</feature>
<proteinExistence type="inferred from homology"/>
<dbReference type="PROSITE" id="PS00957">
    <property type="entry name" value="NAD_G3PDH"/>
    <property type="match status" value="1"/>
</dbReference>
<feature type="binding site" evidence="7">
    <location>
        <position position="130"/>
    </location>
    <ligand>
        <name>sn-glycerol 3-phosphate</name>
        <dbReference type="ChEBI" id="CHEBI:57597"/>
    </ligand>
</feature>
<accession>A0A640VMX1</accession>
<dbReference type="GO" id="GO:0005829">
    <property type="term" value="C:cytosol"/>
    <property type="evidence" value="ECO:0007669"/>
    <property type="project" value="TreeGrafter"/>
</dbReference>
<keyword evidence="16" id="KW-1185">Reference proteome</keyword>
<dbReference type="GO" id="GO:0141153">
    <property type="term" value="F:glycerol-3-phosphate dehydrogenase (NADP+) activity"/>
    <property type="evidence" value="ECO:0007669"/>
    <property type="project" value="RHEA"/>
</dbReference>
<comment type="similarity">
    <text evidence="1 7 11">Belongs to the NAD-dependent glycerol-3-phosphate dehydrogenase family.</text>
</comment>
<dbReference type="PIRSF" id="PIRSF000114">
    <property type="entry name" value="Glycerol-3-P_dh"/>
    <property type="match status" value="1"/>
</dbReference>
<keyword evidence="2 7" id="KW-0444">Lipid biosynthesis</keyword>
<evidence type="ECO:0000256" key="4">
    <source>
        <dbReference type="ARBA" id="ARBA00023098"/>
    </source>
</evidence>
<dbReference type="GO" id="GO:0006650">
    <property type="term" value="P:glycerophospholipid metabolic process"/>
    <property type="evidence" value="ECO:0007669"/>
    <property type="project" value="UniProtKB-UniRule"/>
</dbReference>
<feature type="binding site" evidence="7">
    <location>
        <position position="238"/>
    </location>
    <ligand>
        <name>sn-glycerol 3-phosphate</name>
        <dbReference type="ChEBI" id="CHEBI:57597"/>
    </ligand>
</feature>
<keyword evidence="6 7" id="KW-1208">Phospholipid metabolism</keyword>
<feature type="binding site" evidence="9">
    <location>
        <position position="102"/>
    </location>
    <ligand>
        <name>substrate</name>
    </ligand>
</feature>
<dbReference type="NCBIfam" id="NF000940">
    <property type="entry name" value="PRK00094.1-2"/>
    <property type="match status" value="1"/>
</dbReference>
<dbReference type="GO" id="GO:0046168">
    <property type="term" value="P:glycerol-3-phosphate catabolic process"/>
    <property type="evidence" value="ECO:0007669"/>
    <property type="project" value="InterPro"/>
</dbReference>
<sequence>MSVGVLGAGAFGTALAIALARKAPVQLWARSETRARDMATHRQNTAYLPEQAFPEQLMVTANLQELAGCDTLLLAVPMQQLDNFIAENAAALQEKTLVACCKGVDLRSGDGPAEIIARHLPDTGFALLTGPSFARDIAVGLPTGLTLACTDDGRGQALQKALSTPALRLYRTTDVIGATLGGALKNVIAIACGATIGAGLGESARATVLTRGFAEMQRLALRRGAQAATLSGLSGFGDLVLTCTSEQSRNYRFGRALGQGTTFDPSVTVEGAATARAVRDIAARDDLDMPITSAVAGLVENRLDVTQAMQDLLSRSLKEE</sequence>
<feature type="binding site" evidence="10">
    <location>
        <position position="249"/>
    </location>
    <ligand>
        <name>NAD(+)</name>
        <dbReference type="ChEBI" id="CHEBI:57540"/>
    </ligand>
</feature>
<feature type="binding site" evidence="7">
    <location>
        <position position="102"/>
    </location>
    <ligand>
        <name>NADPH</name>
        <dbReference type="ChEBI" id="CHEBI:57783"/>
    </ligand>
</feature>
<feature type="binding site" evidence="7">
    <location>
        <position position="250"/>
    </location>
    <ligand>
        <name>sn-glycerol 3-phosphate</name>
        <dbReference type="ChEBI" id="CHEBI:57597"/>
    </ligand>
</feature>
<dbReference type="Gene3D" id="1.10.1040.10">
    <property type="entry name" value="N-(1-d-carboxylethyl)-l-norvaline Dehydrogenase, domain 2"/>
    <property type="match status" value="1"/>
</dbReference>
<reference evidence="15 16" key="1">
    <citation type="submission" date="2019-12" db="EMBL/GenBank/DDBJ databases">
        <title>Roseobacter cerasinus sp. nov., isolated from seawater around aquaculture.</title>
        <authorList>
            <person name="Muramatsu S."/>
            <person name="Takabe Y."/>
            <person name="Mori K."/>
            <person name="Takaichi S."/>
            <person name="Hanada S."/>
        </authorList>
    </citation>
    <scope>NUCLEOTIDE SEQUENCE [LARGE SCALE GENOMIC DNA]</scope>
    <source>
        <strain evidence="15 16">AI77</strain>
    </source>
</reference>
<dbReference type="UniPathway" id="UPA00940"/>
<feature type="binding site" evidence="7">
    <location>
        <position position="185"/>
    </location>
    <ligand>
        <name>sn-glycerol 3-phosphate</name>
        <dbReference type="ChEBI" id="CHEBI:57597"/>
    </ligand>
</feature>
<keyword evidence="7" id="KW-0963">Cytoplasm</keyword>
<keyword evidence="7" id="KW-0521">NADP</keyword>
<comment type="subcellular location">
    <subcellularLocation>
        <location evidence="7">Cytoplasm</location>
    </subcellularLocation>
</comment>
<organism evidence="15 16">
    <name type="scientific">Roseobacter cerasinus</name>
    <dbReference type="NCBI Taxonomy" id="2602289"/>
    <lineage>
        <taxon>Bacteria</taxon>
        <taxon>Pseudomonadati</taxon>
        <taxon>Pseudomonadota</taxon>
        <taxon>Alphaproteobacteria</taxon>
        <taxon>Rhodobacterales</taxon>
        <taxon>Roseobacteraceae</taxon>
        <taxon>Roseobacter</taxon>
    </lineage>
</organism>
<gene>
    <name evidence="15" type="primary">gpsA_1</name>
    <name evidence="7" type="synonym">gpsA</name>
    <name evidence="15" type="ORF">So717_11420</name>
</gene>
<dbReference type="InterPro" id="IPR036291">
    <property type="entry name" value="NAD(P)-bd_dom_sf"/>
</dbReference>
<feature type="binding site" evidence="7">
    <location>
        <position position="47"/>
    </location>
    <ligand>
        <name>NADPH</name>
        <dbReference type="ChEBI" id="CHEBI:57783"/>
    </ligand>
</feature>
<dbReference type="Gene3D" id="3.40.50.720">
    <property type="entry name" value="NAD(P)-binding Rossmann-like Domain"/>
    <property type="match status" value="1"/>
</dbReference>
<dbReference type="HAMAP" id="MF_00394">
    <property type="entry name" value="NAD_Glyc3P_dehydrog"/>
    <property type="match status" value="1"/>
</dbReference>
<keyword evidence="3 7" id="KW-0560">Oxidoreductase</keyword>
<evidence type="ECO:0000256" key="8">
    <source>
        <dbReference type="PIRSR" id="PIRSR000114-1"/>
    </source>
</evidence>
<comment type="caution">
    <text evidence="7">Lacks conserved residue(s) required for the propagation of feature annotation.</text>
</comment>
<feature type="domain" description="Glycerol-3-phosphate dehydrogenase NAD-dependent C-terminal" evidence="14">
    <location>
        <begin position="174"/>
        <end position="310"/>
    </location>
</feature>
<dbReference type="NCBIfam" id="NF000942">
    <property type="entry name" value="PRK00094.1-4"/>
    <property type="match status" value="1"/>
</dbReference>
<dbReference type="Pfam" id="PF07479">
    <property type="entry name" value="NAD_Gly3P_dh_C"/>
    <property type="match status" value="1"/>
</dbReference>
<feature type="binding site" evidence="7">
    <location>
        <position position="132"/>
    </location>
    <ligand>
        <name>sn-glycerol 3-phosphate</name>
        <dbReference type="ChEBI" id="CHEBI:57597"/>
    </ligand>
</feature>
<dbReference type="GO" id="GO:0051287">
    <property type="term" value="F:NAD binding"/>
    <property type="evidence" value="ECO:0007669"/>
    <property type="project" value="InterPro"/>
</dbReference>
<feature type="binding site" evidence="7">
    <location>
        <position position="249"/>
    </location>
    <ligand>
        <name>sn-glycerol 3-phosphate</name>
        <dbReference type="ChEBI" id="CHEBI:57597"/>
    </ligand>
</feature>
<dbReference type="PANTHER" id="PTHR11728:SF1">
    <property type="entry name" value="GLYCEROL-3-PHOSPHATE DEHYDROGENASE [NAD(+)] 2, CHLOROPLASTIC"/>
    <property type="match status" value="1"/>
</dbReference>
<evidence type="ECO:0000256" key="3">
    <source>
        <dbReference type="ARBA" id="ARBA00023002"/>
    </source>
</evidence>
<evidence type="ECO:0000256" key="10">
    <source>
        <dbReference type="PIRSR" id="PIRSR000114-3"/>
    </source>
</evidence>
<comment type="caution">
    <text evidence="15">The sequence shown here is derived from an EMBL/GenBank/DDBJ whole genome shotgun (WGS) entry which is preliminary data.</text>
</comment>
<dbReference type="InterPro" id="IPR008927">
    <property type="entry name" value="6-PGluconate_DH-like_C_sf"/>
</dbReference>
<dbReference type="SUPFAM" id="SSF51735">
    <property type="entry name" value="NAD(P)-binding Rossmann-fold domains"/>
    <property type="match status" value="1"/>
</dbReference>
<dbReference type="EMBL" id="BLIV01000002">
    <property type="protein sequence ID" value="GFE49389.1"/>
    <property type="molecule type" value="Genomic_DNA"/>
</dbReference>
<feature type="binding site" evidence="10">
    <location>
        <begin position="7"/>
        <end position="12"/>
    </location>
    <ligand>
        <name>NAD(+)</name>
        <dbReference type="ChEBI" id="CHEBI:57540"/>
    </ligand>
</feature>
<dbReference type="PRINTS" id="PR00077">
    <property type="entry name" value="GPDHDRGNASE"/>
</dbReference>
<evidence type="ECO:0000256" key="5">
    <source>
        <dbReference type="ARBA" id="ARBA00023209"/>
    </source>
</evidence>
<keyword evidence="7" id="KW-0547">Nucleotide-binding</keyword>
<evidence type="ECO:0000256" key="2">
    <source>
        <dbReference type="ARBA" id="ARBA00022516"/>
    </source>
</evidence>
<feature type="binding site" evidence="7">
    <location>
        <position position="30"/>
    </location>
    <ligand>
        <name>NADPH</name>
        <dbReference type="ChEBI" id="CHEBI:57783"/>
    </ligand>
</feature>
<evidence type="ECO:0000256" key="7">
    <source>
        <dbReference type="HAMAP-Rule" id="MF_00394"/>
    </source>
</evidence>
<dbReference type="GO" id="GO:0141152">
    <property type="term" value="F:glycerol-3-phosphate dehydrogenase (NAD+) activity"/>
    <property type="evidence" value="ECO:0007669"/>
    <property type="project" value="RHEA"/>
</dbReference>
<evidence type="ECO:0000256" key="1">
    <source>
        <dbReference type="ARBA" id="ARBA00011009"/>
    </source>
</evidence>
<feature type="binding site" evidence="7">
    <location>
        <position position="134"/>
    </location>
    <ligand>
        <name>NADPH</name>
        <dbReference type="ChEBI" id="CHEBI:57783"/>
    </ligand>
</feature>
<comment type="pathway">
    <text evidence="7">Membrane lipid metabolism; glycerophospholipid metabolism.</text>
</comment>
<dbReference type="InterPro" id="IPR013328">
    <property type="entry name" value="6PGD_dom2"/>
</dbReference>
<dbReference type="GO" id="GO:0005975">
    <property type="term" value="P:carbohydrate metabolic process"/>
    <property type="evidence" value="ECO:0007669"/>
    <property type="project" value="InterPro"/>
</dbReference>
<feature type="binding site" evidence="7">
    <location>
        <position position="270"/>
    </location>
    <ligand>
        <name>NADPH</name>
        <dbReference type="ChEBI" id="CHEBI:57783"/>
    </ligand>
</feature>
<dbReference type="RefSeq" id="WP_159975262.1">
    <property type="nucleotide sequence ID" value="NZ_BLIV01000002.1"/>
</dbReference>
<evidence type="ECO:0000256" key="12">
    <source>
        <dbReference type="RuleBase" id="RU000439"/>
    </source>
</evidence>
<dbReference type="AlphaFoldDB" id="A0A640VMX1"/>
<keyword evidence="7 10" id="KW-0520">NAD</keyword>
<comment type="catalytic activity">
    <reaction evidence="7">
        <text>sn-glycerol 3-phosphate + NAD(+) = dihydroxyacetone phosphate + NADH + H(+)</text>
        <dbReference type="Rhea" id="RHEA:11092"/>
        <dbReference type="ChEBI" id="CHEBI:15378"/>
        <dbReference type="ChEBI" id="CHEBI:57540"/>
        <dbReference type="ChEBI" id="CHEBI:57597"/>
        <dbReference type="ChEBI" id="CHEBI:57642"/>
        <dbReference type="ChEBI" id="CHEBI:57945"/>
        <dbReference type="EC" id="1.1.1.94"/>
    </reaction>
</comment>
<dbReference type="GO" id="GO:0008654">
    <property type="term" value="P:phospholipid biosynthetic process"/>
    <property type="evidence" value="ECO:0007669"/>
    <property type="project" value="UniProtKB-KW"/>
</dbReference>
<comment type="catalytic activity">
    <reaction evidence="7 12">
        <text>sn-glycerol 3-phosphate + NADP(+) = dihydroxyacetone phosphate + NADPH + H(+)</text>
        <dbReference type="Rhea" id="RHEA:11096"/>
        <dbReference type="ChEBI" id="CHEBI:15378"/>
        <dbReference type="ChEBI" id="CHEBI:57597"/>
        <dbReference type="ChEBI" id="CHEBI:57642"/>
        <dbReference type="ChEBI" id="CHEBI:57783"/>
        <dbReference type="ChEBI" id="CHEBI:58349"/>
        <dbReference type="EC" id="1.1.1.94"/>
    </reaction>
</comment>
<dbReference type="InterPro" id="IPR011128">
    <property type="entry name" value="G3P_DH_NAD-dep_N"/>
</dbReference>
<dbReference type="InterPro" id="IPR006168">
    <property type="entry name" value="G3P_DH_NAD-dep"/>
</dbReference>
<comment type="function">
    <text evidence="7">Catalyzes the reduction of the glycolytic intermediate dihydroxyacetone phosphate (DHAP) to sn-glycerol 3-phosphate (G3P), the key precursor for phospholipid synthesis.</text>
</comment>
<dbReference type="SUPFAM" id="SSF48179">
    <property type="entry name" value="6-phosphogluconate dehydrogenase C-terminal domain-like"/>
    <property type="match status" value="1"/>
</dbReference>
<feature type="binding site" evidence="7">
    <location>
        <position position="248"/>
    </location>
    <ligand>
        <name>sn-glycerol 3-phosphate</name>
        <dbReference type="ChEBI" id="CHEBI:57597"/>
    </ligand>
</feature>
<feature type="active site" description="Proton acceptor" evidence="7 8">
    <location>
        <position position="185"/>
    </location>
</feature>
<dbReference type="Proteomes" id="UP000436522">
    <property type="component" value="Unassembled WGS sequence"/>
</dbReference>
<feature type="binding site" evidence="7">
    <location>
        <position position="249"/>
    </location>
    <ligand>
        <name>NADPH</name>
        <dbReference type="ChEBI" id="CHEBI:57783"/>
    </ligand>
</feature>
<evidence type="ECO:0000256" key="11">
    <source>
        <dbReference type="RuleBase" id="RU000437"/>
    </source>
</evidence>
<feature type="binding site" evidence="9">
    <location>
        <begin position="249"/>
        <end position="250"/>
    </location>
    <ligand>
        <name>substrate</name>
    </ligand>
</feature>
<evidence type="ECO:0000259" key="13">
    <source>
        <dbReference type="Pfam" id="PF01210"/>
    </source>
</evidence>
<dbReference type="PANTHER" id="PTHR11728">
    <property type="entry name" value="GLYCEROL-3-PHOSPHATE DEHYDROGENASE"/>
    <property type="match status" value="1"/>
</dbReference>
<feature type="binding site" evidence="10">
    <location>
        <position position="134"/>
    </location>
    <ligand>
        <name>NAD(+)</name>
        <dbReference type="ChEBI" id="CHEBI:57540"/>
    </ligand>
</feature>
<dbReference type="InterPro" id="IPR006109">
    <property type="entry name" value="G3P_DH_NAD-dep_C"/>
</dbReference>
<feature type="binding site" evidence="7">
    <location>
        <position position="11"/>
    </location>
    <ligand>
        <name>NADPH</name>
        <dbReference type="ChEBI" id="CHEBI:57783"/>
    </ligand>
</feature>
<evidence type="ECO:0000256" key="9">
    <source>
        <dbReference type="PIRSR" id="PIRSR000114-2"/>
    </source>
</evidence>
<dbReference type="EC" id="1.1.1.94" evidence="7"/>
<protein>
    <recommendedName>
        <fullName evidence="7">Glycerol-3-phosphate dehydrogenase [NAD(P)+]</fullName>
        <ecNumber evidence="7">1.1.1.94</ecNumber>
    </recommendedName>
    <alternativeName>
        <fullName evidence="7">NAD(P)(+)-dependent glycerol-3-phosphate dehydrogenase</fullName>
    </alternativeName>
    <alternativeName>
        <fullName evidence="7">NAD(P)H-dependent dihydroxyacetone-phosphate reductase</fullName>
    </alternativeName>
</protein>
<evidence type="ECO:0000313" key="16">
    <source>
        <dbReference type="Proteomes" id="UP000436522"/>
    </source>
</evidence>
<keyword evidence="5 7" id="KW-0594">Phospholipid biosynthesis</keyword>
<dbReference type="OrthoDB" id="9812273at2"/>
<evidence type="ECO:0000256" key="6">
    <source>
        <dbReference type="ARBA" id="ARBA00023264"/>
    </source>
</evidence>
<name>A0A640VMX1_9RHOB</name>
<evidence type="ECO:0000313" key="15">
    <source>
        <dbReference type="EMBL" id="GFE49389.1"/>
    </source>
</evidence>
<evidence type="ECO:0000259" key="14">
    <source>
        <dbReference type="Pfam" id="PF07479"/>
    </source>
</evidence>